<evidence type="ECO:0000313" key="2">
    <source>
        <dbReference type="EMBL" id="ATW33934.1"/>
    </source>
</evidence>
<reference evidence="3" key="1">
    <citation type="submission" date="2016-10" db="EMBL/GenBank/DDBJ databases">
        <authorList>
            <person name="Chevignon G."/>
        </authorList>
    </citation>
    <scope>NUCLEOTIDE SEQUENCE [LARGE SCALE GENOMIC DNA]</scope>
    <source>
        <strain evidence="3">ZA17</strain>
    </source>
</reference>
<dbReference type="Proteomes" id="UP000229055">
    <property type="component" value="Chromosome"/>
</dbReference>
<dbReference type="AlphaFoldDB" id="A0A2D3TE22"/>
<protein>
    <submittedName>
        <fullName evidence="2">Uncharacterized protein</fullName>
    </submittedName>
</protein>
<organism evidence="2 3">
    <name type="scientific">Candidatus Williamhamiltonella defendens</name>
    <dbReference type="NCBI Taxonomy" id="138072"/>
    <lineage>
        <taxon>Bacteria</taxon>
        <taxon>Pseudomonadati</taxon>
        <taxon>Pseudomonadota</taxon>
        <taxon>Gammaproteobacteria</taxon>
        <taxon>Enterobacterales</taxon>
        <taxon>Enterobacteriaceae</taxon>
        <taxon>aphid secondary symbionts</taxon>
        <taxon>Candidatus Williamhamiltonella</taxon>
    </lineage>
</organism>
<accession>A0A2D3TE22</accession>
<sequence length="132" mass="14225">MAHWPSLGAVIDNEKVNAFKGGFILPNLLQEMTDVLGAALTCKLGQSMGGARVYIPKKIQANDPLALLLGGQDAERLCAHYAGNVLDLPSKYFFRAVCNHHITSAKSTTAAHSPAQDQTTWPSNMACREGRC</sequence>
<dbReference type="RefSeq" id="WP_100096601.1">
    <property type="nucleotide sequence ID" value="NZ_CP017613.1"/>
</dbReference>
<dbReference type="EMBL" id="CP017613">
    <property type="protein sequence ID" value="ATW33934.1"/>
    <property type="molecule type" value="Genomic_DNA"/>
</dbReference>
<feature type="compositionally biased region" description="Polar residues" evidence="1">
    <location>
        <begin position="108"/>
        <end position="123"/>
    </location>
</feature>
<reference evidence="3" key="2">
    <citation type="submission" date="2017-11" db="EMBL/GenBank/DDBJ databases">
        <title>PacBio sequencing of new strain of the secondary endosymbiont Candidatus Hamiltonella defensa.</title>
        <authorList>
            <person name="Strand M.R."/>
            <person name="Oliver K."/>
        </authorList>
    </citation>
    <scope>NUCLEOTIDE SEQUENCE [LARGE SCALE GENOMIC DNA]</scope>
    <source>
        <strain evidence="3">ZA17</strain>
    </source>
</reference>
<feature type="region of interest" description="Disordered" evidence="1">
    <location>
        <begin position="108"/>
        <end position="132"/>
    </location>
</feature>
<proteinExistence type="predicted"/>
<gene>
    <name evidence="2" type="ORF">BJP43_06285</name>
</gene>
<evidence type="ECO:0000313" key="3">
    <source>
        <dbReference type="Proteomes" id="UP000229055"/>
    </source>
</evidence>
<evidence type="ECO:0000256" key="1">
    <source>
        <dbReference type="SAM" id="MobiDB-lite"/>
    </source>
</evidence>
<name>A0A2D3TE22_9ENTR</name>